<evidence type="ECO:0008006" key="6">
    <source>
        <dbReference type="Google" id="ProtNLM"/>
    </source>
</evidence>
<feature type="transmembrane region" description="Helical" evidence="3">
    <location>
        <begin position="54"/>
        <end position="73"/>
    </location>
</feature>
<proteinExistence type="predicted"/>
<sequence>MYAIFPAVTATKVQTAAYLVGVASFSISFLVFLNASISFVITDCIGQQEGVGDAVGTLGFADELLALAACPLWGLLSDRIGVRNVTVSGFCIIALSFFVLVQSRNVYPQLLLGRLLFSVGGAACSTMVTAILPALTMRRVESRPVNRPDESSTEPDFNVRHSGAFSVSSELTITPARYIFSPPSSSSGRQRTTYPQSVDKDQGSGAGTSSQLAGFVGLFTGIGALLAVAIFLPLPTTIAGAGTSKRDAVQYSFYIVACIALILAVLVYLGLRGLPGDEGKGFRNIYITPDRSSHTEASTISGADATPTPYVHLVKAALGLAFTDSRIALGYIGGFVARGSSVAISLFIPLFVNAYFIRNGLCEGDPGDDIKSKCRRAYTLASMLTGFAELAALLCAPLIGWVNSRLSKQESTANIPLSIGAVAGIAGAVIFGLTSDPDPFSGGGATVIISVILLGISQITAIVCSLGTLSRGIQVVAQPPFDNISHSDEPTPSSEQPTAGMNGHHESSEASPLLTRQPTAASNQPIDRVQLKGTIAGVYSLLGGVGILVLTKLGGFLFDKTHVGAPFFVLAGYNGSLLAAVAIIAAAKYCRGMSRTATS</sequence>
<dbReference type="Pfam" id="PF07690">
    <property type="entry name" value="MFS_1"/>
    <property type="match status" value="1"/>
</dbReference>
<dbReference type="RefSeq" id="XP_069204025.1">
    <property type="nucleotide sequence ID" value="XM_069340558.1"/>
</dbReference>
<accession>A0ABR3PNR2</accession>
<keyword evidence="3" id="KW-0812">Transmembrane</keyword>
<dbReference type="Gene3D" id="1.20.1250.20">
    <property type="entry name" value="MFS general substrate transporter like domains"/>
    <property type="match status" value="1"/>
</dbReference>
<evidence type="ECO:0000313" key="5">
    <source>
        <dbReference type="Proteomes" id="UP001562354"/>
    </source>
</evidence>
<gene>
    <name evidence="4" type="ORF">AAFC00_001373</name>
</gene>
<feature type="region of interest" description="Disordered" evidence="2">
    <location>
        <begin position="481"/>
        <end position="522"/>
    </location>
</feature>
<reference evidence="4 5" key="1">
    <citation type="submission" date="2024-07" db="EMBL/GenBank/DDBJ databases">
        <title>Draft sequence of the Neodothiora populina.</title>
        <authorList>
            <person name="Drown D.D."/>
            <person name="Schuette U.S."/>
            <person name="Buechlein A.B."/>
            <person name="Rusch D.R."/>
            <person name="Winton L.W."/>
            <person name="Adams G.A."/>
        </authorList>
    </citation>
    <scope>NUCLEOTIDE SEQUENCE [LARGE SCALE GENOMIC DNA]</scope>
    <source>
        <strain evidence="4 5">CPC 39397</strain>
    </source>
</reference>
<feature type="transmembrane region" description="Helical" evidence="3">
    <location>
        <begin position="445"/>
        <end position="469"/>
    </location>
</feature>
<feature type="transmembrane region" description="Helical" evidence="3">
    <location>
        <begin position="16"/>
        <end position="42"/>
    </location>
</feature>
<dbReference type="Proteomes" id="UP001562354">
    <property type="component" value="Unassembled WGS sequence"/>
</dbReference>
<feature type="compositionally biased region" description="Polar residues" evidence="2">
    <location>
        <begin position="182"/>
        <end position="196"/>
    </location>
</feature>
<feature type="transmembrane region" description="Helical" evidence="3">
    <location>
        <begin position="377"/>
        <end position="402"/>
    </location>
</feature>
<dbReference type="GeneID" id="95975076"/>
<feature type="region of interest" description="Disordered" evidence="2">
    <location>
        <begin position="179"/>
        <end position="205"/>
    </location>
</feature>
<organism evidence="4 5">
    <name type="scientific">Neodothiora populina</name>
    <dbReference type="NCBI Taxonomy" id="2781224"/>
    <lineage>
        <taxon>Eukaryota</taxon>
        <taxon>Fungi</taxon>
        <taxon>Dikarya</taxon>
        <taxon>Ascomycota</taxon>
        <taxon>Pezizomycotina</taxon>
        <taxon>Dothideomycetes</taxon>
        <taxon>Dothideomycetidae</taxon>
        <taxon>Dothideales</taxon>
        <taxon>Dothioraceae</taxon>
        <taxon>Neodothiora</taxon>
    </lineage>
</organism>
<feature type="transmembrane region" description="Helical" evidence="3">
    <location>
        <begin position="212"/>
        <end position="231"/>
    </location>
</feature>
<dbReference type="PANTHER" id="PTHR23524">
    <property type="entry name" value="TRANSPORTER, PUTATIVE (AFU_ORTHOLOGUE AFUA_8G04850)-RELATED"/>
    <property type="match status" value="1"/>
</dbReference>
<feature type="transmembrane region" description="Helical" evidence="3">
    <location>
        <begin position="564"/>
        <end position="587"/>
    </location>
</feature>
<dbReference type="InterPro" id="IPR036259">
    <property type="entry name" value="MFS_trans_sf"/>
</dbReference>
<dbReference type="PANTHER" id="PTHR23524:SF1">
    <property type="entry name" value="MRH DOMAIN-CONTAINING PROTEIN-RELATED"/>
    <property type="match status" value="1"/>
</dbReference>
<feature type="transmembrane region" description="Helical" evidence="3">
    <location>
        <begin position="115"/>
        <end position="135"/>
    </location>
</feature>
<feature type="compositionally biased region" description="Polar residues" evidence="2">
    <location>
        <begin position="490"/>
        <end position="499"/>
    </location>
</feature>
<feature type="transmembrane region" description="Helical" evidence="3">
    <location>
        <begin position="85"/>
        <end position="103"/>
    </location>
</feature>
<protein>
    <recommendedName>
        <fullName evidence="6">MFS transporter</fullName>
    </recommendedName>
</protein>
<evidence type="ECO:0000256" key="2">
    <source>
        <dbReference type="SAM" id="MobiDB-lite"/>
    </source>
</evidence>
<feature type="transmembrane region" description="Helical" evidence="3">
    <location>
        <begin position="251"/>
        <end position="271"/>
    </location>
</feature>
<evidence type="ECO:0000313" key="4">
    <source>
        <dbReference type="EMBL" id="KAL1311176.1"/>
    </source>
</evidence>
<feature type="transmembrane region" description="Helical" evidence="3">
    <location>
        <begin position="335"/>
        <end position="357"/>
    </location>
</feature>
<name>A0ABR3PNR2_9PEZI</name>
<dbReference type="EMBL" id="JBFMKM010000003">
    <property type="protein sequence ID" value="KAL1311176.1"/>
    <property type="molecule type" value="Genomic_DNA"/>
</dbReference>
<comment type="caution">
    <text evidence="4">The sequence shown here is derived from an EMBL/GenBank/DDBJ whole genome shotgun (WGS) entry which is preliminary data.</text>
</comment>
<comment type="subcellular location">
    <subcellularLocation>
        <location evidence="1">Membrane</location>
        <topology evidence="1">Multi-pass membrane protein</topology>
    </subcellularLocation>
</comment>
<feature type="transmembrane region" description="Helical" evidence="3">
    <location>
        <begin position="414"/>
        <end position="433"/>
    </location>
</feature>
<keyword evidence="3" id="KW-1133">Transmembrane helix</keyword>
<keyword evidence="3" id="KW-0472">Membrane</keyword>
<feature type="transmembrane region" description="Helical" evidence="3">
    <location>
        <begin position="538"/>
        <end position="558"/>
    </location>
</feature>
<keyword evidence="5" id="KW-1185">Reference proteome</keyword>
<dbReference type="InterPro" id="IPR011701">
    <property type="entry name" value="MFS"/>
</dbReference>
<evidence type="ECO:0000256" key="1">
    <source>
        <dbReference type="ARBA" id="ARBA00004141"/>
    </source>
</evidence>
<evidence type="ECO:0000256" key="3">
    <source>
        <dbReference type="SAM" id="Phobius"/>
    </source>
</evidence>
<dbReference type="SUPFAM" id="SSF103473">
    <property type="entry name" value="MFS general substrate transporter"/>
    <property type="match status" value="2"/>
</dbReference>